<keyword evidence="2" id="KW-1185">Reference proteome</keyword>
<evidence type="ECO:0000313" key="2">
    <source>
        <dbReference type="Proteomes" id="UP001297092"/>
    </source>
</evidence>
<reference evidence="1 2" key="1">
    <citation type="submission" date="2021-05" db="EMBL/GenBank/DDBJ databases">
        <title>Aequorivita echinoideorum JCM 30378 genome.</title>
        <authorList>
            <person name="Zhang H."/>
            <person name="Li C."/>
        </authorList>
    </citation>
    <scope>NUCLEOTIDE SEQUENCE [LARGE SCALE GENOMIC DNA]</scope>
    <source>
        <strain evidence="1 2">JCM30378</strain>
    </source>
</reference>
<protein>
    <submittedName>
        <fullName evidence="1">Uncharacterized protein</fullName>
    </submittedName>
</protein>
<evidence type="ECO:0000313" key="1">
    <source>
        <dbReference type="EMBL" id="MBT0608030.1"/>
    </source>
</evidence>
<comment type="caution">
    <text evidence="1">The sequence shown here is derived from an EMBL/GenBank/DDBJ whole genome shotgun (WGS) entry which is preliminary data.</text>
</comment>
<name>A0ABS5S489_9FLAO</name>
<proteinExistence type="predicted"/>
<dbReference type="Proteomes" id="UP001297092">
    <property type="component" value="Unassembled WGS sequence"/>
</dbReference>
<gene>
    <name evidence="1" type="ORF">KIV10_07545</name>
</gene>
<sequence length="454" mass="54149">MSANYYGFEKFCELLDDSNVLKKHSVMGVVKMLQLCITEIKSQILKDILELDNTKIDYYLESKILQIEKQDYLKDYGVEKISHFLKRLNVTVEQLREFEYDQELNNIIDKNLSLDTYHDNFDEVRAIQESFLYYFLAYYAKELIYFLKSNKISYTEIPITKEEMMDTENINGLLDEVFKNIIESNNERIDLDRELNVFHIEGRNYSPELEEGFENDFRFAQWMVTVAIQKLQIASVQNNYFFFDCAFSVYENHYEQRLLEFIKEHIDASEADFIKQELQDIYNPKEMRVLMHNKETVHYHSFIESENKLNFSKNKKIAFLTEKLKKEGWIMKFTEDTFLEHYDRLIPGEMIFEKIDEVDENINSSKRIKWIGKPSQLGFIMSNLAQLGYIEAPLRKNGEINYLQFARLVMQTIECETTESTLSKYLNLDSEKGQETLRKFESKNFRIPHKKEIS</sequence>
<accession>A0ABS5S489</accession>
<organism evidence="1 2">
    <name type="scientific">Aequorivita echinoideorum</name>
    <dbReference type="NCBI Taxonomy" id="1549647"/>
    <lineage>
        <taxon>Bacteria</taxon>
        <taxon>Pseudomonadati</taxon>
        <taxon>Bacteroidota</taxon>
        <taxon>Flavobacteriia</taxon>
        <taxon>Flavobacteriales</taxon>
        <taxon>Flavobacteriaceae</taxon>
        <taxon>Aequorivita</taxon>
    </lineage>
</organism>
<dbReference type="EMBL" id="JAHCTB010000003">
    <property type="protein sequence ID" value="MBT0608030.1"/>
    <property type="molecule type" value="Genomic_DNA"/>
</dbReference>
<dbReference type="RefSeq" id="WP_214112912.1">
    <property type="nucleotide sequence ID" value="NZ_JAHCTB010000003.1"/>
</dbReference>